<dbReference type="RefSeq" id="WP_146788376.1">
    <property type="nucleotide sequence ID" value="NZ_BAABIO010000003.1"/>
</dbReference>
<dbReference type="InterPro" id="IPR053135">
    <property type="entry name" value="AKR2_Oxidoreductase"/>
</dbReference>
<evidence type="ECO:0000259" key="1">
    <source>
        <dbReference type="Pfam" id="PF00248"/>
    </source>
</evidence>
<dbReference type="CDD" id="cd19086">
    <property type="entry name" value="AKR_AKR11C1"/>
    <property type="match status" value="1"/>
</dbReference>
<dbReference type="Proteomes" id="UP000321204">
    <property type="component" value="Chromosome"/>
</dbReference>
<gene>
    <name evidence="2" type="ORF">FSB75_13355</name>
</gene>
<dbReference type="OrthoDB" id="9773828at2"/>
<dbReference type="InterPro" id="IPR036812">
    <property type="entry name" value="NAD(P)_OxRdtase_dom_sf"/>
</dbReference>
<proteinExistence type="predicted"/>
<evidence type="ECO:0000313" key="2">
    <source>
        <dbReference type="EMBL" id="QEC56841.1"/>
    </source>
</evidence>
<name>A0A5B8UJG0_9BACT</name>
<sequence length="329" mass="36682">MKYRKFGNTDLRISEIGFGAWAIGGGAKVGDVPIGWGDADDAVSTKAIYSALDAGINFFDTADFYGLGHSEALLGETIGENKDIVIATKVGHRNIDEKIVLDYSKEYIVEACEKSLKRLKRDCLDYYQLHSARLAQLQSGECIDAMEALKQQGKIRYWGLSLNTFYPQAEADYLMEKNYGNGLQLVFNVINQRALTTIEKAAAKGYGIIARMPLQFGLLTGKFSSSTRFEKDDHRSFRLTPEILQKATKILEEKVWPLAEKEGLSKTSHALNYILSFAEISTVIPGIRTAEQVQANTEGIKTLSSEDKAFLRSLAREWEAVVKLMEQRG</sequence>
<organism evidence="2 3">
    <name type="scientific">Flavisolibacter ginsenosidimutans</name>
    <dbReference type="NCBI Taxonomy" id="661481"/>
    <lineage>
        <taxon>Bacteria</taxon>
        <taxon>Pseudomonadati</taxon>
        <taxon>Bacteroidota</taxon>
        <taxon>Chitinophagia</taxon>
        <taxon>Chitinophagales</taxon>
        <taxon>Chitinophagaceae</taxon>
        <taxon>Flavisolibacter</taxon>
    </lineage>
</organism>
<reference evidence="2 3" key="1">
    <citation type="journal article" date="2015" name="Int. J. Syst. Evol. Microbiol.">
        <title>Flavisolibacter ginsenosidimutans sp. nov., with ginsenoside-converting activity isolated from soil used for cultivating ginseng.</title>
        <authorList>
            <person name="Zhao Y."/>
            <person name="Liu Q."/>
            <person name="Kang M.S."/>
            <person name="Jin F."/>
            <person name="Yu H."/>
            <person name="Im W.T."/>
        </authorList>
    </citation>
    <scope>NUCLEOTIDE SEQUENCE [LARGE SCALE GENOMIC DNA]</scope>
    <source>
        <strain evidence="2 3">Gsoil 636</strain>
    </source>
</reference>
<dbReference type="Gene3D" id="3.20.20.100">
    <property type="entry name" value="NADP-dependent oxidoreductase domain"/>
    <property type="match status" value="1"/>
</dbReference>
<feature type="domain" description="NADP-dependent oxidoreductase" evidence="1">
    <location>
        <begin position="15"/>
        <end position="309"/>
    </location>
</feature>
<dbReference type="AlphaFoldDB" id="A0A5B8UJG0"/>
<evidence type="ECO:0000313" key="3">
    <source>
        <dbReference type="Proteomes" id="UP000321204"/>
    </source>
</evidence>
<dbReference type="PANTHER" id="PTHR43312:SF1">
    <property type="entry name" value="NADP-DEPENDENT OXIDOREDUCTASE DOMAIN-CONTAINING PROTEIN"/>
    <property type="match status" value="1"/>
</dbReference>
<keyword evidence="3" id="KW-1185">Reference proteome</keyword>
<protein>
    <submittedName>
        <fullName evidence="2">Aldo/keto reductase</fullName>
    </submittedName>
</protein>
<dbReference type="PANTHER" id="PTHR43312">
    <property type="entry name" value="D-THREO-ALDOSE 1-DEHYDROGENASE"/>
    <property type="match status" value="1"/>
</dbReference>
<dbReference type="InterPro" id="IPR023210">
    <property type="entry name" value="NADP_OxRdtase_dom"/>
</dbReference>
<dbReference type="Pfam" id="PF00248">
    <property type="entry name" value="Aldo_ket_red"/>
    <property type="match status" value="1"/>
</dbReference>
<dbReference type="SUPFAM" id="SSF51430">
    <property type="entry name" value="NAD(P)-linked oxidoreductase"/>
    <property type="match status" value="1"/>
</dbReference>
<accession>A0A5B8UJG0</accession>
<dbReference type="KEGG" id="fgg:FSB75_13355"/>
<dbReference type="EMBL" id="CP042433">
    <property type="protein sequence ID" value="QEC56841.1"/>
    <property type="molecule type" value="Genomic_DNA"/>
</dbReference>